<dbReference type="Pfam" id="PF08011">
    <property type="entry name" value="PDDEXK_9"/>
    <property type="match status" value="1"/>
</dbReference>
<dbReference type="InterPro" id="IPR012547">
    <property type="entry name" value="PDDEXK_9"/>
</dbReference>
<keyword evidence="2" id="KW-0547">Nucleotide-binding</keyword>
<dbReference type="Pfam" id="PF09820">
    <property type="entry name" value="AAA-ATPase_like"/>
    <property type="match status" value="1"/>
</dbReference>
<reference evidence="2" key="1">
    <citation type="journal article" date="2020" name="Appl. Environ. Microbiol.">
        <title>Medium-Chain Fatty Acid Synthesis by 'Candidatus Weimeria bifida' gen. nov., sp. nov., and 'Candidatus Pseudoramibacter fermentans' sp. nov.</title>
        <authorList>
            <person name="Scarborough M.J."/>
            <person name="Myers K.S."/>
            <person name="Donohue T.J."/>
            <person name="Noguera D.R."/>
        </authorList>
    </citation>
    <scope>NUCLEOTIDE SEQUENCE</scope>
    <source>
        <strain evidence="2">LCO1.1</strain>
    </source>
</reference>
<keyword evidence="3" id="KW-1185">Reference proteome</keyword>
<organism evidence="2 3">
    <name type="scientific">Candidatus Weimeria bifida</name>
    <dbReference type="NCBI Taxonomy" id="2599074"/>
    <lineage>
        <taxon>Bacteria</taxon>
        <taxon>Bacillati</taxon>
        <taxon>Bacillota</taxon>
        <taxon>Clostridia</taxon>
        <taxon>Lachnospirales</taxon>
        <taxon>Lachnospiraceae</taxon>
        <taxon>Candidatus Weimeria</taxon>
    </lineage>
</organism>
<dbReference type="AlphaFoldDB" id="A0A6N7IYA2"/>
<feature type="domain" description="AAA-ATPase-like" evidence="1">
    <location>
        <begin position="6"/>
        <end position="210"/>
    </location>
</feature>
<sequence length="526" mass="60121">MERLLPTSVQTFETLRDKGMVYVDKTAYIEKLRKKSREIFLSRPRRFGKSLFTSTLEAYFLGKKELFRGLEISEIEEKKGDGAWKTYPVIPFYLASGEFNSRIGLEDKLGAILDSCADRYGLTGEYSVTGDTVSVRFFNLIEKLYQKTQSPVVVLIDEYDNPLLKAEDPEQEMRNRELYKAFFSVLKDQDRYLEFVFFTGVTKYSKVSVFSDLNQLKDISLLDEFSGICGFTGEEITDSFAPEIEEMAENKGISVEKCLQEMKEKYDGYHFSGNSKGVYNPYSVINALSDQKLGYYWFGSASPQLIINRMENSLITPAQMESGITVAESDIMDYRIDDPDPVPLFYQSGYLTIKSYDEEFFTYTLGFPNSEIKYGFYRALVPSVLGERDAQTGFSVRDLVLTIRKGDTDALFVQLKSLFASAPYMTTKAASYEEVWRNQIFLIFELIGEFVACEQHTSAGRSDIVMETPDYVYIMELKVDGSAQEAIEQIEAKGYAEKYSSGKRKIIEIGANFSSSKRNIDEWKVR</sequence>
<evidence type="ECO:0000259" key="1">
    <source>
        <dbReference type="Pfam" id="PF09820"/>
    </source>
</evidence>
<evidence type="ECO:0000313" key="2">
    <source>
        <dbReference type="EMBL" id="MQN01313.1"/>
    </source>
</evidence>
<dbReference type="Proteomes" id="UP000460257">
    <property type="component" value="Unassembled WGS sequence"/>
</dbReference>
<comment type="caution">
    <text evidence="2">The sequence shown here is derived from an EMBL/GenBank/DDBJ whole genome shotgun (WGS) entry which is preliminary data.</text>
</comment>
<keyword evidence="2" id="KW-0067">ATP-binding</keyword>
<name>A0A6N7IYA2_9FIRM</name>
<accession>A0A6N7IYA2</accession>
<proteinExistence type="predicted"/>
<dbReference type="PANTHER" id="PTHR34825">
    <property type="entry name" value="CONSERVED PROTEIN, WITH A WEAK D-GALACTARATE DEHYDRATASE/ALTRONATE HYDROLASE DOMAIN"/>
    <property type="match status" value="1"/>
</dbReference>
<dbReference type="EMBL" id="VOGC01000004">
    <property type="protein sequence ID" value="MQN01313.1"/>
    <property type="molecule type" value="Genomic_DNA"/>
</dbReference>
<dbReference type="PANTHER" id="PTHR34825:SF1">
    <property type="entry name" value="AAA-ATPASE-LIKE DOMAIN-CONTAINING PROTEIN"/>
    <property type="match status" value="1"/>
</dbReference>
<protein>
    <submittedName>
        <fullName evidence="2">ATP-binding protein</fullName>
    </submittedName>
</protein>
<gene>
    <name evidence="2" type="ORF">FRC54_05120</name>
</gene>
<dbReference type="GO" id="GO:0005524">
    <property type="term" value="F:ATP binding"/>
    <property type="evidence" value="ECO:0007669"/>
    <property type="project" value="UniProtKB-KW"/>
</dbReference>
<dbReference type="InterPro" id="IPR018631">
    <property type="entry name" value="AAA-ATPase-like_dom"/>
</dbReference>
<evidence type="ECO:0000313" key="3">
    <source>
        <dbReference type="Proteomes" id="UP000460257"/>
    </source>
</evidence>